<dbReference type="EMBL" id="KB203251">
    <property type="protein sequence ID" value="ESO85788.1"/>
    <property type="molecule type" value="Genomic_DNA"/>
</dbReference>
<evidence type="ECO:0000256" key="11">
    <source>
        <dbReference type="ARBA" id="ARBA00093250"/>
    </source>
</evidence>
<evidence type="ECO:0000256" key="2">
    <source>
        <dbReference type="ARBA" id="ARBA00012883"/>
    </source>
</evidence>
<comment type="catalytic activity">
    <reaction evidence="13">
        <text>L-proline + NAD(+) = 1-pyrroline-2-carboxylate + NADH + H(+)</text>
        <dbReference type="Rhea" id="RHEA:20321"/>
        <dbReference type="ChEBI" id="CHEBI:15378"/>
        <dbReference type="ChEBI" id="CHEBI:39785"/>
        <dbReference type="ChEBI" id="CHEBI:57540"/>
        <dbReference type="ChEBI" id="CHEBI:57945"/>
        <dbReference type="ChEBI" id="CHEBI:60039"/>
        <dbReference type="EC" id="1.5.1.1"/>
    </reaction>
    <physiologicalReaction direction="right-to-left" evidence="13">
        <dbReference type="Rhea" id="RHEA:20323"/>
    </physiologicalReaction>
</comment>
<reference evidence="18 19" key="1">
    <citation type="journal article" date="2013" name="Nature">
        <title>Insights into bilaterian evolution from three spiralian genomes.</title>
        <authorList>
            <person name="Simakov O."/>
            <person name="Marletaz F."/>
            <person name="Cho S.J."/>
            <person name="Edsinger-Gonzales E."/>
            <person name="Havlak P."/>
            <person name="Hellsten U."/>
            <person name="Kuo D.H."/>
            <person name="Larsson T."/>
            <person name="Lv J."/>
            <person name="Arendt D."/>
            <person name="Savage R."/>
            <person name="Osoegawa K."/>
            <person name="de Jong P."/>
            <person name="Grimwood J."/>
            <person name="Chapman J.A."/>
            <person name="Shapiro H."/>
            <person name="Aerts A."/>
            <person name="Otillar R.P."/>
            <person name="Terry A.Y."/>
            <person name="Boore J.L."/>
            <person name="Grigoriev I.V."/>
            <person name="Lindberg D.R."/>
            <person name="Seaver E.C."/>
            <person name="Weisblat D.A."/>
            <person name="Putnam N.H."/>
            <person name="Rokhsar D.S."/>
        </authorList>
    </citation>
    <scope>NUCLEOTIDE SEQUENCE [LARGE SCALE GENOMIC DNA]</scope>
</reference>
<dbReference type="RefSeq" id="XP_009063519.1">
    <property type="nucleotide sequence ID" value="XM_009065271.1"/>
</dbReference>
<comment type="catalytic activity">
    <reaction evidence="12">
        <text>(3R)-1,4-thiomorpholine-3-carboxylate + NADP(+) = 3,4-dehydrothiomorpholine-3-carboxylate + NADPH + 2 H(+)</text>
        <dbReference type="Rhea" id="RHEA:12500"/>
        <dbReference type="ChEBI" id="CHEBI:15378"/>
        <dbReference type="ChEBI" id="CHEBI:57783"/>
        <dbReference type="ChEBI" id="CHEBI:58349"/>
        <dbReference type="ChEBI" id="CHEBI:58517"/>
        <dbReference type="ChEBI" id="CHEBI:176873"/>
        <dbReference type="EC" id="1.5.1.25"/>
    </reaction>
    <physiologicalReaction direction="right-to-left" evidence="12">
        <dbReference type="Rhea" id="RHEA:12502"/>
    </physiologicalReaction>
</comment>
<evidence type="ECO:0000256" key="13">
    <source>
        <dbReference type="ARBA" id="ARBA00093264"/>
    </source>
</evidence>
<name>V3Z507_LOTGI</name>
<comment type="catalytic activity">
    <reaction evidence="11">
        <text>(S)-cystathionine ketimine + NADH + 2 H(+) = (3R,5S)-2,3,5,6,7-pentahydro-1,4-thiazepine-3,5-dicarboxylate + NAD(+)</text>
        <dbReference type="Rhea" id="RHEA:68032"/>
        <dbReference type="ChEBI" id="CHEBI:15378"/>
        <dbReference type="ChEBI" id="CHEBI:57540"/>
        <dbReference type="ChEBI" id="CHEBI:57945"/>
        <dbReference type="ChEBI" id="CHEBI:176808"/>
        <dbReference type="ChEBI" id="CHEBI:176810"/>
    </reaction>
    <physiologicalReaction direction="left-to-right" evidence="11">
        <dbReference type="Rhea" id="RHEA:68033"/>
    </physiologicalReaction>
</comment>
<dbReference type="GO" id="GO:0042562">
    <property type="term" value="F:hormone binding"/>
    <property type="evidence" value="ECO:0007669"/>
    <property type="project" value="TreeGrafter"/>
</dbReference>
<dbReference type="FunFam" id="3.40.50.720:FF:000241">
    <property type="entry name" value="ketimine reductase mu-crystallin"/>
    <property type="match status" value="1"/>
</dbReference>
<dbReference type="EC" id="1.5.1.25" evidence="2"/>
<dbReference type="GO" id="GO:0005737">
    <property type="term" value="C:cytoplasm"/>
    <property type="evidence" value="ECO:0007669"/>
    <property type="project" value="TreeGrafter"/>
</dbReference>
<dbReference type="PIRSF" id="PIRSF001439">
    <property type="entry name" value="CryM"/>
    <property type="match status" value="1"/>
</dbReference>
<dbReference type="Gene3D" id="3.40.50.720">
    <property type="entry name" value="NAD(P)-binding Rossmann-like Domain"/>
    <property type="match status" value="1"/>
</dbReference>
<dbReference type="InterPro" id="IPR003462">
    <property type="entry name" value="ODC_Mu_crystall"/>
</dbReference>
<dbReference type="InterPro" id="IPR023401">
    <property type="entry name" value="ODC_N"/>
</dbReference>
<dbReference type="Gene3D" id="3.30.1780.10">
    <property type="entry name" value="ornithine cyclodeaminase, domain 1"/>
    <property type="match status" value="1"/>
</dbReference>
<sequence>MKQVTSDEISKVLKYGELIPQMESALRKISSASDYGIDQPVRSVVRIKPQEAALGIMPVYCQDDEILVTKLISYFPNNKIHPSHHALIIAFNSQNGVPIAILDADVLTEMRTAAASAVASKYLAKPDSKIMAIIGSGVQAKSHYYALSEIFQFTEVRVYSRNTQTAERLCKEIKGVLCTSVKEAVKDADIITTVTSSTKPILQQDWIKPGVHINAVGACLPDSQEISSEIMQSAVVYVDNREAALKESGDVILGKAEIYAEIGEVIAGSKESKTSETTVFKSLGLAIEDAVSVKLILEKLT</sequence>
<dbReference type="SUPFAM" id="SSF51735">
    <property type="entry name" value="NAD(P)-binding Rossmann-fold domains"/>
    <property type="match status" value="1"/>
</dbReference>
<dbReference type="KEGG" id="lgi:LOTGIDRAFT_235748"/>
<evidence type="ECO:0000256" key="6">
    <source>
        <dbReference type="ARBA" id="ARBA00093197"/>
    </source>
</evidence>
<evidence type="ECO:0000256" key="12">
    <source>
        <dbReference type="ARBA" id="ARBA00093263"/>
    </source>
</evidence>
<dbReference type="GO" id="GO:0047127">
    <property type="term" value="F:thiomorpholine-carboxylate dehydrogenase activity"/>
    <property type="evidence" value="ECO:0007669"/>
    <property type="project" value="UniProtKB-EC"/>
</dbReference>
<proteinExistence type="inferred from homology"/>
<dbReference type="OrthoDB" id="41492at2759"/>
<evidence type="ECO:0000256" key="9">
    <source>
        <dbReference type="ARBA" id="ARBA00093227"/>
    </source>
</evidence>
<accession>V3Z507</accession>
<evidence type="ECO:0000313" key="18">
    <source>
        <dbReference type="EMBL" id="ESO85788.1"/>
    </source>
</evidence>
<evidence type="ECO:0000256" key="15">
    <source>
        <dbReference type="ARBA" id="ARBA00093567"/>
    </source>
</evidence>
<evidence type="ECO:0000256" key="3">
    <source>
        <dbReference type="ARBA" id="ARBA00015173"/>
    </source>
</evidence>
<evidence type="ECO:0000256" key="4">
    <source>
        <dbReference type="ARBA" id="ARBA00033420"/>
    </source>
</evidence>
<evidence type="ECO:0000256" key="10">
    <source>
        <dbReference type="ARBA" id="ARBA00093248"/>
    </source>
</evidence>
<gene>
    <name evidence="18" type="ORF">LOTGIDRAFT_235748</name>
</gene>
<comment type="catalytic activity">
    <reaction evidence="14">
        <text>L-pipecolate + NADP(+) = Delta(1)-piperideine-2-carboxylate + NADPH + H(+)</text>
        <dbReference type="Rhea" id="RHEA:12524"/>
        <dbReference type="ChEBI" id="CHEBI:15378"/>
        <dbReference type="ChEBI" id="CHEBI:57783"/>
        <dbReference type="ChEBI" id="CHEBI:58349"/>
        <dbReference type="ChEBI" id="CHEBI:61185"/>
        <dbReference type="ChEBI" id="CHEBI:77631"/>
        <dbReference type="EC" id="1.5.1.1"/>
    </reaction>
    <physiologicalReaction direction="right-to-left" evidence="14">
        <dbReference type="Rhea" id="RHEA:12526"/>
    </physiologicalReaction>
</comment>
<dbReference type="GeneID" id="20249951"/>
<dbReference type="EC" id="1.5.1.1" evidence="16"/>
<dbReference type="CTD" id="20249951"/>
<dbReference type="Proteomes" id="UP000030746">
    <property type="component" value="Unassembled WGS sequence"/>
</dbReference>
<comment type="subunit">
    <text evidence="15">Homodimer. Binds the thyroid hormone triiodothyronine (T3); T3 binding inhibits enzymatic activity.</text>
</comment>
<evidence type="ECO:0000256" key="7">
    <source>
        <dbReference type="ARBA" id="ARBA00093203"/>
    </source>
</evidence>
<evidence type="ECO:0000313" key="19">
    <source>
        <dbReference type="Proteomes" id="UP000030746"/>
    </source>
</evidence>
<protein>
    <recommendedName>
        <fullName evidence="3">Ketimine reductase mu-crystallin</fullName>
        <ecNumber evidence="16">1.5.1.1</ecNumber>
        <ecNumber evidence="2">1.5.1.25</ecNumber>
    </recommendedName>
    <alternativeName>
        <fullName evidence="17">1-piperideine-2-carboxylate/1-pyrroline-2-carboxylate reductase</fullName>
    </alternativeName>
    <alternativeName>
        <fullName evidence="4">NADP-regulated thyroid-hormone-binding protein</fullName>
    </alternativeName>
</protein>
<evidence type="ECO:0000256" key="16">
    <source>
        <dbReference type="ARBA" id="ARBA00093598"/>
    </source>
</evidence>
<evidence type="ECO:0000256" key="14">
    <source>
        <dbReference type="ARBA" id="ARBA00093273"/>
    </source>
</evidence>
<dbReference type="PANTHER" id="PTHR13812:SF19">
    <property type="entry name" value="KETIMINE REDUCTASE MU-CRYSTALLIN"/>
    <property type="match status" value="1"/>
</dbReference>
<comment type="catalytic activity">
    <reaction evidence="5">
        <text>L-pipecolate + NAD(+) = Delta(1)-piperideine-2-carboxylate + NADH + H(+)</text>
        <dbReference type="Rhea" id="RHEA:30807"/>
        <dbReference type="ChEBI" id="CHEBI:15378"/>
        <dbReference type="ChEBI" id="CHEBI:57540"/>
        <dbReference type="ChEBI" id="CHEBI:57945"/>
        <dbReference type="ChEBI" id="CHEBI:61185"/>
        <dbReference type="ChEBI" id="CHEBI:77631"/>
        <dbReference type="EC" id="1.5.1.1"/>
    </reaction>
    <physiologicalReaction direction="right-to-left" evidence="5">
        <dbReference type="Rhea" id="RHEA:30809"/>
    </physiologicalReaction>
</comment>
<evidence type="ECO:0000256" key="1">
    <source>
        <dbReference type="ARBA" id="ARBA00008903"/>
    </source>
</evidence>
<keyword evidence="19" id="KW-1185">Reference proteome</keyword>
<comment type="similarity">
    <text evidence="1">Belongs to the ornithine cyclodeaminase/mu-crystallin family.</text>
</comment>
<comment type="catalytic activity">
    <reaction evidence="8">
        <text>(3R)-1,4-thiomorpholine-3-carboxylate + NAD(+) = 3,4-dehydrothiomorpholine-3-carboxylate + NADH + 2 H(+)</text>
        <dbReference type="Rhea" id="RHEA:12504"/>
        <dbReference type="ChEBI" id="CHEBI:15378"/>
        <dbReference type="ChEBI" id="CHEBI:57540"/>
        <dbReference type="ChEBI" id="CHEBI:57945"/>
        <dbReference type="ChEBI" id="CHEBI:58517"/>
        <dbReference type="ChEBI" id="CHEBI:176873"/>
        <dbReference type="EC" id="1.5.1.25"/>
    </reaction>
    <physiologicalReaction direction="right-to-left" evidence="8">
        <dbReference type="Rhea" id="RHEA:12506"/>
    </physiologicalReaction>
</comment>
<evidence type="ECO:0000256" key="17">
    <source>
        <dbReference type="ARBA" id="ARBA00093650"/>
    </source>
</evidence>
<comment type="catalytic activity">
    <reaction evidence="6">
        <text>Delta(2)-thiazoline-2-carboxylate + NADPH + 2 H(+) = L-thiazolidine-2-carboxylate + NADP(+)</text>
        <dbReference type="Rhea" id="RHEA:68072"/>
        <dbReference type="ChEBI" id="CHEBI:15378"/>
        <dbReference type="ChEBI" id="CHEBI:57783"/>
        <dbReference type="ChEBI" id="CHEBI:58349"/>
        <dbReference type="ChEBI" id="CHEBI:176895"/>
        <dbReference type="ChEBI" id="CHEBI:176896"/>
    </reaction>
    <physiologicalReaction direction="left-to-right" evidence="6">
        <dbReference type="Rhea" id="RHEA:68073"/>
    </physiologicalReaction>
</comment>
<dbReference type="STRING" id="225164.V3Z507"/>
<dbReference type="Pfam" id="PF02423">
    <property type="entry name" value="OCD_Mu_crystall"/>
    <property type="match status" value="1"/>
</dbReference>
<organism evidence="18 19">
    <name type="scientific">Lottia gigantea</name>
    <name type="common">Giant owl limpet</name>
    <dbReference type="NCBI Taxonomy" id="225164"/>
    <lineage>
        <taxon>Eukaryota</taxon>
        <taxon>Metazoa</taxon>
        <taxon>Spiralia</taxon>
        <taxon>Lophotrochozoa</taxon>
        <taxon>Mollusca</taxon>
        <taxon>Gastropoda</taxon>
        <taxon>Patellogastropoda</taxon>
        <taxon>Lottioidea</taxon>
        <taxon>Lottiidae</taxon>
        <taxon>Lottia</taxon>
    </lineage>
</organism>
<dbReference type="PANTHER" id="PTHR13812">
    <property type="entry name" value="KETIMINE REDUCTASE MU-CRYSTALLIN"/>
    <property type="match status" value="1"/>
</dbReference>
<dbReference type="OMA" id="VKIVNVH"/>
<dbReference type="HOGENOM" id="CLU_042088_1_1_1"/>
<evidence type="ECO:0000256" key="8">
    <source>
        <dbReference type="ARBA" id="ARBA00093226"/>
    </source>
</evidence>
<comment type="catalytic activity">
    <reaction evidence="7">
        <text>L-proline + NADP(+) = 1-pyrroline-2-carboxylate + NADPH + H(+)</text>
        <dbReference type="Rhea" id="RHEA:20317"/>
        <dbReference type="ChEBI" id="CHEBI:15378"/>
        <dbReference type="ChEBI" id="CHEBI:39785"/>
        <dbReference type="ChEBI" id="CHEBI:57783"/>
        <dbReference type="ChEBI" id="CHEBI:58349"/>
        <dbReference type="ChEBI" id="CHEBI:60039"/>
        <dbReference type="EC" id="1.5.1.1"/>
    </reaction>
    <physiologicalReaction direction="right-to-left" evidence="7">
        <dbReference type="Rhea" id="RHEA:20319"/>
    </physiologicalReaction>
</comment>
<comment type="catalytic activity">
    <reaction evidence="10">
        <text>(R)-lanthionine ketimine + NADPH + 2 H(+) = (3R,5R)-1,4-thiomorpholine-3,5-dicarboxylate + NADP(+)</text>
        <dbReference type="Rhea" id="RHEA:68040"/>
        <dbReference type="ChEBI" id="CHEBI:15378"/>
        <dbReference type="ChEBI" id="CHEBI:57783"/>
        <dbReference type="ChEBI" id="CHEBI:58349"/>
        <dbReference type="ChEBI" id="CHEBI:176891"/>
        <dbReference type="ChEBI" id="CHEBI:176892"/>
    </reaction>
    <physiologicalReaction direction="left-to-right" evidence="10">
        <dbReference type="Rhea" id="RHEA:68041"/>
    </physiologicalReaction>
</comment>
<dbReference type="GO" id="GO:0050241">
    <property type="term" value="F:pyrroline-2-carboxylate reductase activity"/>
    <property type="evidence" value="ECO:0007669"/>
    <property type="project" value="UniProtKB-EC"/>
</dbReference>
<evidence type="ECO:0000256" key="5">
    <source>
        <dbReference type="ARBA" id="ARBA00093190"/>
    </source>
</evidence>
<comment type="catalytic activity">
    <reaction evidence="9">
        <text>(S)-cystathionine ketimine + NADPH + 2 H(+) = (3R,5S)-2,3,5,6,7-pentahydro-1,4-thiazepine-3,5-dicarboxylate + NADP(+)</text>
        <dbReference type="Rhea" id="RHEA:68036"/>
        <dbReference type="ChEBI" id="CHEBI:15378"/>
        <dbReference type="ChEBI" id="CHEBI:57783"/>
        <dbReference type="ChEBI" id="CHEBI:58349"/>
        <dbReference type="ChEBI" id="CHEBI:176808"/>
        <dbReference type="ChEBI" id="CHEBI:176810"/>
    </reaction>
    <physiologicalReaction direction="left-to-right" evidence="9">
        <dbReference type="Rhea" id="RHEA:68037"/>
    </physiologicalReaction>
</comment>
<dbReference type="AlphaFoldDB" id="V3Z507"/>
<dbReference type="InterPro" id="IPR036291">
    <property type="entry name" value="NAD(P)-bd_dom_sf"/>
</dbReference>